<dbReference type="AlphaFoldDB" id="A0ABD2Q935"/>
<reference evidence="2 3" key="1">
    <citation type="submission" date="2024-11" db="EMBL/GenBank/DDBJ databases">
        <title>Adaptive evolution of stress response genes in parasites aligns with host niche diversity.</title>
        <authorList>
            <person name="Hahn C."/>
            <person name="Resl P."/>
        </authorList>
    </citation>
    <scope>NUCLEOTIDE SEQUENCE [LARGE SCALE GENOMIC DNA]</scope>
    <source>
        <strain evidence="2">EGGRZ-B1_66</strain>
        <tissue evidence="2">Body</tissue>
    </source>
</reference>
<evidence type="ECO:0000259" key="1">
    <source>
        <dbReference type="PROSITE" id="PS50106"/>
    </source>
</evidence>
<gene>
    <name evidence="2" type="ORF">Ciccas_005280</name>
</gene>
<dbReference type="PANTHER" id="PTHR10316">
    <property type="entry name" value="MEMBRANE ASSOCIATED GUANYLATE KINASE-RELATED"/>
    <property type="match status" value="1"/>
</dbReference>
<evidence type="ECO:0000313" key="3">
    <source>
        <dbReference type="Proteomes" id="UP001626550"/>
    </source>
</evidence>
<feature type="domain" description="PDZ" evidence="1">
    <location>
        <begin position="172"/>
        <end position="253"/>
    </location>
</feature>
<dbReference type="SUPFAM" id="SSF50156">
    <property type="entry name" value="PDZ domain-like"/>
    <property type="match status" value="1"/>
</dbReference>
<dbReference type="SMART" id="SM00228">
    <property type="entry name" value="PDZ"/>
    <property type="match status" value="1"/>
</dbReference>
<dbReference type="EMBL" id="JBJKFK010000606">
    <property type="protein sequence ID" value="KAL3316081.1"/>
    <property type="molecule type" value="Genomic_DNA"/>
</dbReference>
<proteinExistence type="predicted"/>
<keyword evidence="3" id="KW-1185">Reference proteome</keyword>
<dbReference type="PROSITE" id="PS50106">
    <property type="entry name" value="PDZ"/>
    <property type="match status" value="1"/>
</dbReference>
<dbReference type="InterPro" id="IPR001478">
    <property type="entry name" value="PDZ"/>
</dbReference>
<dbReference type="Gene3D" id="2.30.42.10">
    <property type="match status" value="1"/>
</dbReference>
<organism evidence="2 3">
    <name type="scientific">Cichlidogyrus casuarinus</name>
    <dbReference type="NCBI Taxonomy" id="1844966"/>
    <lineage>
        <taxon>Eukaryota</taxon>
        <taxon>Metazoa</taxon>
        <taxon>Spiralia</taxon>
        <taxon>Lophotrochozoa</taxon>
        <taxon>Platyhelminthes</taxon>
        <taxon>Monogenea</taxon>
        <taxon>Monopisthocotylea</taxon>
        <taxon>Dactylogyridea</taxon>
        <taxon>Ancyrocephalidae</taxon>
        <taxon>Cichlidogyrus</taxon>
    </lineage>
</organism>
<sequence length="261" mass="29061">MAINGHLLAGLHHGQVVDIIKKSEQILVLQIEKQKPLKLRQRLSTVVNHQRQQQQRLSTTLLNQSNGSLYQKHLVTPHRGSLILSPTQHLQSQDNLMTRSVYAATPTYYITELAPVTNLYRPRIVTDALMTSSMYTETTQANAPAQMLNAEDVYCGIAVKEETEGEKEEILEVELKRAATGFGFSIHGGTSATKLPIFILRVAADSPASEQLQAGDEILAINGQNTDNVLHSDAVELIKSSPEKLQLRIKRDPNNRRQLNL</sequence>
<name>A0ABD2Q935_9PLAT</name>
<dbReference type="PANTHER" id="PTHR10316:SF40">
    <property type="entry name" value="LD27118P"/>
    <property type="match status" value="1"/>
</dbReference>
<protein>
    <recommendedName>
        <fullName evidence="1">PDZ domain-containing protein</fullName>
    </recommendedName>
</protein>
<dbReference type="Pfam" id="PF00595">
    <property type="entry name" value="PDZ"/>
    <property type="match status" value="1"/>
</dbReference>
<dbReference type="Proteomes" id="UP001626550">
    <property type="component" value="Unassembled WGS sequence"/>
</dbReference>
<accession>A0ABD2Q935</accession>
<dbReference type="InterPro" id="IPR036034">
    <property type="entry name" value="PDZ_sf"/>
</dbReference>
<comment type="caution">
    <text evidence="2">The sequence shown here is derived from an EMBL/GenBank/DDBJ whole genome shotgun (WGS) entry which is preliminary data.</text>
</comment>
<evidence type="ECO:0000313" key="2">
    <source>
        <dbReference type="EMBL" id="KAL3316081.1"/>
    </source>
</evidence>